<dbReference type="Proteomes" id="UP000682403">
    <property type="component" value="Unassembled WGS sequence"/>
</dbReference>
<sequence length="160" mass="18723">MSEEINHEVFGKITFRHGWRKKDFELEMFGKIQLIEIVIDAEEDGDFEVEQEHSYTEFMKDLNKRVNDAEKSVFNYYQEHVLSYREQFGTDADKLAPNINSVEELGNLVVPKQIFFPMIFDEDRREAGFICDCSWDIELGLGIKFVNESIEEVGAQDILI</sequence>
<dbReference type="Pfam" id="PF22481">
    <property type="entry name" value="DUF6985"/>
    <property type="match status" value="1"/>
</dbReference>
<proteinExistence type="predicted"/>
<gene>
    <name evidence="2" type="ORF">J9317_03900</name>
</gene>
<comment type="caution">
    <text evidence="2">The sequence shown here is derived from an EMBL/GenBank/DDBJ whole genome shotgun (WGS) entry which is preliminary data.</text>
</comment>
<dbReference type="EMBL" id="JAGVRK010000001">
    <property type="protein sequence ID" value="MBS2967918.1"/>
    <property type="molecule type" value="Genomic_DNA"/>
</dbReference>
<dbReference type="InterPro" id="IPR054254">
    <property type="entry name" value="DUF6985"/>
</dbReference>
<evidence type="ECO:0000313" key="2">
    <source>
        <dbReference type="EMBL" id="MBS2967918.1"/>
    </source>
</evidence>
<protein>
    <recommendedName>
        <fullName evidence="1">DUF6985 domain-containing protein</fullName>
    </recommendedName>
</protein>
<organism evidence="2 3">
    <name type="scientific">Metabacillus flavus</name>
    <dbReference type="NCBI Taxonomy" id="2823519"/>
    <lineage>
        <taxon>Bacteria</taxon>
        <taxon>Bacillati</taxon>
        <taxon>Bacillota</taxon>
        <taxon>Bacilli</taxon>
        <taxon>Bacillales</taxon>
        <taxon>Bacillaceae</taxon>
        <taxon>Metabacillus</taxon>
    </lineage>
</organism>
<evidence type="ECO:0000259" key="1">
    <source>
        <dbReference type="Pfam" id="PF22481"/>
    </source>
</evidence>
<evidence type="ECO:0000313" key="3">
    <source>
        <dbReference type="Proteomes" id="UP000682403"/>
    </source>
</evidence>
<name>A0ABS5LB09_9BACI</name>
<reference evidence="2 3" key="1">
    <citation type="submission" date="2021-04" db="EMBL/GenBank/DDBJ databases">
        <title>Metabacillus sp. strain KIGAM252 whole genome sequence.</title>
        <authorList>
            <person name="Seo M.-J."/>
            <person name="Cho E.-S."/>
            <person name="Hwang C.Y."/>
            <person name="Yoon D.J."/>
        </authorList>
    </citation>
    <scope>NUCLEOTIDE SEQUENCE [LARGE SCALE GENOMIC DNA]</scope>
    <source>
        <strain evidence="2 3">KIGAM252</strain>
    </source>
</reference>
<dbReference type="RefSeq" id="WP_211556574.1">
    <property type="nucleotide sequence ID" value="NZ_JAGVRK010000001.1"/>
</dbReference>
<keyword evidence="3" id="KW-1185">Reference proteome</keyword>
<feature type="domain" description="DUF6985" evidence="1">
    <location>
        <begin position="9"/>
        <end position="158"/>
    </location>
</feature>
<accession>A0ABS5LB09</accession>